<name>A0A815LPR8_9BILA</name>
<dbReference type="EMBL" id="CAJOAY010003202">
    <property type="protein sequence ID" value="CAF4008734.1"/>
    <property type="molecule type" value="Genomic_DNA"/>
</dbReference>
<evidence type="ECO:0000313" key="5">
    <source>
        <dbReference type="EMBL" id="CAF3829660.1"/>
    </source>
</evidence>
<accession>A0A815LPR8</accession>
<dbReference type="Proteomes" id="UP000663844">
    <property type="component" value="Unassembled WGS sequence"/>
</dbReference>
<dbReference type="EMBL" id="CAJNON010000973">
    <property type="protein sequence ID" value="CAF1411413.1"/>
    <property type="molecule type" value="Genomic_DNA"/>
</dbReference>
<dbReference type="AlphaFoldDB" id="A0A815LPR8"/>
<dbReference type="Proteomes" id="UP000663881">
    <property type="component" value="Unassembled WGS sequence"/>
</dbReference>
<dbReference type="Proteomes" id="UP000663860">
    <property type="component" value="Unassembled WGS sequence"/>
</dbReference>
<dbReference type="EMBL" id="CAJNOG010001911">
    <property type="protein sequence ID" value="CAF1479229.1"/>
    <property type="molecule type" value="Genomic_DNA"/>
</dbReference>
<feature type="compositionally biased region" description="Basic and acidic residues" evidence="1">
    <location>
        <begin position="16"/>
        <end position="29"/>
    </location>
</feature>
<comment type="caution">
    <text evidence="3">The sequence shown here is derived from an EMBL/GenBank/DDBJ whole genome shotgun (WGS) entry which is preliminary data.</text>
</comment>
<dbReference type="EMBL" id="CAJNOE010000981">
    <property type="protein sequence ID" value="CAF1369151.1"/>
    <property type="molecule type" value="Genomic_DNA"/>
</dbReference>
<evidence type="ECO:0000313" key="2">
    <source>
        <dbReference type="EMBL" id="CAF1369151.1"/>
    </source>
</evidence>
<evidence type="ECO:0000313" key="7">
    <source>
        <dbReference type="EMBL" id="CAF4008734.1"/>
    </source>
</evidence>
<organism evidence="3 8">
    <name type="scientific">Adineta steineri</name>
    <dbReference type="NCBI Taxonomy" id="433720"/>
    <lineage>
        <taxon>Eukaryota</taxon>
        <taxon>Metazoa</taxon>
        <taxon>Spiralia</taxon>
        <taxon>Gnathifera</taxon>
        <taxon>Rotifera</taxon>
        <taxon>Eurotatoria</taxon>
        <taxon>Bdelloidea</taxon>
        <taxon>Adinetida</taxon>
        <taxon>Adinetidae</taxon>
        <taxon>Adineta</taxon>
    </lineage>
</organism>
<proteinExistence type="predicted"/>
<protein>
    <submittedName>
        <fullName evidence="3">Uncharacterized protein</fullName>
    </submittedName>
</protein>
<evidence type="ECO:0000313" key="3">
    <source>
        <dbReference type="EMBL" id="CAF1411413.1"/>
    </source>
</evidence>
<evidence type="ECO:0000313" key="4">
    <source>
        <dbReference type="EMBL" id="CAF1479229.1"/>
    </source>
</evidence>
<evidence type="ECO:0000313" key="6">
    <source>
        <dbReference type="EMBL" id="CAF3901083.1"/>
    </source>
</evidence>
<dbReference type="EMBL" id="CAJOBB010001771">
    <property type="protein sequence ID" value="CAF3901083.1"/>
    <property type="molecule type" value="Genomic_DNA"/>
</dbReference>
<dbReference type="OrthoDB" id="10037363at2759"/>
<dbReference type="Proteomes" id="UP000663845">
    <property type="component" value="Unassembled WGS sequence"/>
</dbReference>
<feature type="region of interest" description="Disordered" evidence="1">
    <location>
        <begin position="1"/>
        <end position="33"/>
    </location>
</feature>
<reference evidence="3" key="1">
    <citation type="submission" date="2021-02" db="EMBL/GenBank/DDBJ databases">
        <authorList>
            <person name="Nowell W R."/>
        </authorList>
    </citation>
    <scope>NUCLEOTIDE SEQUENCE</scope>
</reference>
<gene>
    <name evidence="2" type="ORF">IZO911_LOCUS37761</name>
    <name evidence="4" type="ORF">JYZ213_LOCUS42269</name>
    <name evidence="6" type="ORF">KXQ929_LOCUS22820</name>
    <name evidence="7" type="ORF">OKA104_LOCUS30235</name>
    <name evidence="5" type="ORF">OXD698_LOCUS19975</name>
    <name evidence="3" type="ORF">VCS650_LOCUS37135</name>
</gene>
<dbReference type="Proteomes" id="UP000663891">
    <property type="component" value="Unassembled WGS sequence"/>
</dbReference>
<sequence>METHTKSLKTKKNKQQKIDNIDLHTDDTSSIHSTDPNEPLINNIAHNLFILAVQQARNERYQAKIRQQHTQKIRIKSIKQKKQLTIADIDRVFEEKRLRPSSIKNDLINLYKNSSNRIRSMLDIHQIDQFIQAQQHRALINKL</sequence>
<dbReference type="Proteomes" id="UP000663868">
    <property type="component" value="Unassembled WGS sequence"/>
</dbReference>
<evidence type="ECO:0000313" key="8">
    <source>
        <dbReference type="Proteomes" id="UP000663891"/>
    </source>
</evidence>
<evidence type="ECO:0000256" key="1">
    <source>
        <dbReference type="SAM" id="MobiDB-lite"/>
    </source>
</evidence>
<dbReference type="EMBL" id="CAJOAZ010001562">
    <property type="protein sequence ID" value="CAF3829660.1"/>
    <property type="molecule type" value="Genomic_DNA"/>
</dbReference>
<feature type="compositionally biased region" description="Basic residues" evidence="1">
    <location>
        <begin position="1"/>
        <end position="15"/>
    </location>
</feature>